<dbReference type="Gene3D" id="3.40.50.720">
    <property type="entry name" value="NAD(P)-binding Rossmann-like Domain"/>
    <property type="match status" value="1"/>
</dbReference>
<protein>
    <submittedName>
        <fullName evidence="3">NADPH-dependent oxidoreductase 2-alkenal reductase (AtAER) (NADP-dependent alkenal double bond reductase P1) (DBR1) (NADPH-azodicarbonyl/quinone reductase) (NADPH:2-alkenal/one alpha)</fullName>
    </submittedName>
</protein>
<dbReference type="InterPro" id="IPR036291">
    <property type="entry name" value="NAD(P)-bd_dom_sf"/>
</dbReference>
<dbReference type="Pfam" id="PF00107">
    <property type="entry name" value="ADH_zinc_N"/>
    <property type="match status" value="1"/>
</dbReference>
<evidence type="ECO:0000256" key="1">
    <source>
        <dbReference type="ARBA" id="ARBA00023002"/>
    </source>
</evidence>
<dbReference type="InterPro" id="IPR020843">
    <property type="entry name" value="ER"/>
</dbReference>
<keyword evidence="4" id="KW-1185">Reference proteome</keyword>
<dbReference type="SMART" id="SM00829">
    <property type="entry name" value="PKS_ER"/>
    <property type="match status" value="1"/>
</dbReference>
<dbReference type="SUPFAM" id="SSF50129">
    <property type="entry name" value="GroES-like"/>
    <property type="match status" value="1"/>
</dbReference>
<organism evidence="3 4">
    <name type="scientific">Durusdinium trenchii</name>
    <dbReference type="NCBI Taxonomy" id="1381693"/>
    <lineage>
        <taxon>Eukaryota</taxon>
        <taxon>Sar</taxon>
        <taxon>Alveolata</taxon>
        <taxon>Dinophyceae</taxon>
        <taxon>Suessiales</taxon>
        <taxon>Symbiodiniaceae</taxon>
        <taxon>Durusdinium</taxon>
    </lineage>
</organism>
<evidence type="ECO:0000313" key="3">
    <source>
        <dbReference type="EMBL" id="CAK9078196.1"/>
    </source>
</evidence>
<dbReference type="Proteomes" id="UP001642464">
    <property type="component" value="Unassembled WGS sequence"/>
</dbReference>
<dbReference type="PANTHER" id="PTHR43205:SF7">
    <property type="entry name" value="PROSTAGLANDIN REDUCTASE 1"/>
    <property type="match status" value="1"/>
</dbReference>
<evidence type="ECO:0000313" key="4">
    <source>
        <dbReference type="Proteomes" id="UP001642464"/>
    </source>
</evidence>
<dbReference type="Pfam" id="PF16884">
    <property type="entry name" value="ADH_N_2"/>
    <property type="match status" value="1"/>
</dbReference>
<sequence length="343" mass="37563">MPKTLVLKTCLDEGIPGPEHFEIRESPWPNIGDGVIVRLLTVSADPYMRYRIRSDGDYKPGEPMLGLVAGKILESNLSDWKAGDLFGSELPFTEIQSVPAWKAKTFRRLTGLISEDQISFGVGVLGMPGSTAYGGLVDILQPKEGETIWVSGAAGAVGSMVGMMAKQVFNCIVIGSAGGPEKCQIVKEQFGFDHCIDYKMCRSTKDLVKSLRHVAPAGIDMYFENVGGMHFEAAMQCLRPKGRVAICGVISDYNKSKMSPNKIYVSNMIYTEQTVQGFHCLPWLQGERGQFLEDMALWLSEGKVQVRETVFDGLDSFGSAFRALFEGGNIGKVVINLSPKSKL</sequence>
<dbReference type="InterPro" id="IPR011032">
    <property type="entry name" value="GroES-like_sf"/>
</dbReference>
<comment type="caution">
    <text evidence="3">The sequence shown here is derived from an EMBL/GenBank/DDBJ whole genome shotgun (WGS) entry which is preliminary data.</text>
</comment>
<dbReference type="SUPFAM" id="SSF51735">
    <property type="entry name" value="NAD(P)-binding Rossmann-fold domains"/>
    <property type="match status" value="1"/>
</dbReference>
<dbReference type="InterPro" id="IPR013149">
    <property type="entry name" value="ADH-like_C"/>
</dbReference>
<dbReference type="Gene3D" id="3.90.180.10">
    <property type="entry name" value="Medium-chain alcohol dehydrogenases, catalytic domain"/>
    <property type="match status" value="1"/>
</dbReference>
<gene>
    <name evidence="3" type="ORF">SCF082_LOCUS37431</name>
</gene>
<dbReference type="EMBL" id="CAXAMM010038125">
    <property type="protein sequence ID" value="CAK9078196.1"/>
    <property type="molecule type" value="Genomic_DNA"/>
</dbReference>
<feature type="domain" description="Enoyl reductase (ER)" evidence="2">
    <location>
        <begin position="17"/>
        <end position="335"/>
    </location>
</feature>
<evidence type="ECO:0000259" key="2">
    <source>
        <dbReference type="SMART" id="SM00829"/>
    </source>
</evidence>
<keyword evidence="1" id="KW-0560">Oxidoreductase</keyword>
<dbReference type="PANTHER" id="PTHR43205">
    <property type="entry name" value="PROSTAGLANDIN REDUCTASE"/>
    <property type="match status" value="1"/>
</dbReference>
<reference evidence="3 4" key="1">
    <citation type="submission" date="2024-02" db="EMBL/GenBank/DDBJ databases">
        <authorList>
            <person name="Chen Y."/>
            <person name="Shah S."/>
            <person name="Dougan E. K."/>
            <person name="Thang M."/>
            <person name="Chan C."/>
        </authorList>
    </citation>
    <scope>NUCLEOTIDE SEQUENCE [LARGE SCALE GENOMIC DNA]</scope>
</reference>
<dbReference type="InterPro" id="IPR041694">
    <property type="entry name" value="ADH_N_2"/>
</dbReference>
<name>A0ABP0PQZ0_9DINO</name>
<dbReference type="CDD" id="cd05288">
    <property type="entry name" value="PGDH"/>
    <property type="match status" value="1"/>
</dbReference>
<dbReference type="InterPro" id="IPR045010">
    <property type="entry name" value="MDR_fam"/>
</dbReference>
<accession>A0ABP0PQZ0</accession>
<proteinExistence type="predicted"/>